<dbReference type="AlphaFoldDB" id="A0A0F9E8S6"/>
<dbReference type="EMBL" id="LAZR01025893">
    <property type="protein sequence ID" value="KKL70438.1"/>
    <property type="molecule type" value="Genomic_DNA"/>
</dbReference>
<name>A0A0F9E8S6_9ZZZZ</name>
<comment type="caution">
    <text evidence="1">The sequence shown here is derived from an EMBL/GenBank/DDBJ whole genome shotgun (WGS) entry which is preliminary data.</text>
</comment>
<dbReference type="Gene3D" id="3.40.50.300">
    <property type="entry name" value="P-loop containing nucleotide triphosphate hydrolases"/>
    <property type="match status" value="1"/>
</dbReference>
<feature type="non-terminal residue" evidence="1">
    <location>
        <position position="1"/>
    </location>
</feature>
<sequence>SESMPHLKRGAIRDFITILGDEFMESCWNRSEFVYTFPKSKCRLEFVSDDHSEKFTGGRREIHFWNELNNIHKMSYMEGDLRTRLFTIADWNPYSEFWFHDDKLAEEEENVYLGGLTYKDVLEIVPSSVIKTIEGYKDKDPNYYRVHALGLLGNIEGLVYPSFKQVVKLPEGDVFYGLDFGFALDPTVLVKNVLIGDKLYSQEMFFDYSGLTNGEICQKLSLLKITNEPIYPDPDEPKSAEEIKRLGFNVQEVVKGKGSVKFGIQKVNQCYQHWTEDSLNCIKEQRNFRFIEDREHPGRFTDRTTHQWSHGMSGRRYAVASYVPDVWYDTPAVSY</sequence>
<dbReference type="InterPro" id="IPR027417">
    <property type="entry name" value="P-loop_NTPase"/>
</dbReference>
<dbReference type="PANTHER" id="PTHR39184:SF1">
    <property type="entry name" value="PBSX PHAGE TERMINASE LARGE SUBUNIT"/>
    <property type="match status" value="1"/>
</dbReference>
<gene>
    <name evidence="1" type="ORF">LCGC14_2104890</name>
</gene>
<dbReference type="Gene3D" id="3.30.420.280">
    <property type="match status" value="1"/>
</dbReference>
<organism evidence="1">
    <name type="scientific">marine sediment metagenome</name>
    <dbReference type="NCBI Taxonomy" id="412755"/>
    <lineage>
        <taxon>unclassified sequences</taxon>
        <taxon>metagenomes</taxon>
        <taxon>ecological metagenomes</taxon>
    </lineage>
</organism>
<protein>
    <submittedName>
        <fullName evidence="1">Uncharacterized protein</fullName>
    </submittedName>
</protein>
<dbReference type="InterPro" id="IPR052380">
    <property type="entry name" value="Viral_DNA_packaging_terminase"/>
</dbReference>
<reference evidence="1" key="1">
    <citation type="journal article" date="2015" name="Nature">
        <title>Complex archaea that bridge the gap between prokaryotes and eukaryotes.</title>
        <authorList>
            <person name="Spang A."/>
            <person name="Saw J.H."/>
            <person name="Jorgensen S.L."/>
            <person name="Zaremba-Niedzwiedzka K."/>
            <person name="Martijn J."/>
            <person name="Lind A.E."/>
            <person name="van Eijk R."/>
            <person name="Schleper C."/>
            <person name="Guy L."/>
            <person name="Ettema T.J."/>
        </authorList>
    </citation>
    <scope>NUCLEOTIDE SEQUENCE</scope>
</reference>
<evidence type="ECO:0000313" key="1">
    <source>
        <dbReference type="EMBL" id="KKL70438.1"/>
    </source>
</evidence>
<proteinExistence type="predicted"/>
<accession>A0A0F9E8S6</accession>
<dbReference type="PANTHER" id="PTHR39184">
    <property type="match status" value="1"/>
</dbReference>